<dbReference type="GO" id="GO:0006357">
    <property type="term" value="P:regulation of transcription by RNA polymerase II"/>
    <property type="evidence" value="ECO:0007669"/>
    <property type="project" value="UniProtKB-ARBA"/>
</dbReference>
<dbReference type="Gene3D" id="1.10.10.10">
    <property type="entry name" value="Winged helix-like DNA-binding domain superfamily/Winged helix DNA-binding domain"/>
    <property type="match status" value="1"/>
</dbReference>
<dbReference type="PROSITE" id="PS50943">
    <property type="entry name" value="HTH_CROC1"/>
    <property type="match status" value="1"/>
</dbReference>
<dbReference type="SUPFAM" id="SSF47413">
    <property type="entry name" value="lambda repressor-like DNA-binding domains"/>
    <property type="match status" value="1"/>
</dbReference>
<gene>
    <name evidence="2" type="ORF">X777_13559</name>
</gene>
<protein>
    <recommendedName>
        <fullName evidence="1">HTH cro/C1-type domain-containing protein</fullName>
    </recommendedName>
</protein>
<dbReference type="Pfam" id="PF13412">
    <property type="entry name" value="HTH_24"/>
    <property type="match status" value="1"/>
</dbReference>
<feature type="domain" description="HTH cro/C1-type" evidence="1">
    <location>
        <begin position="76"/>
        <end position="105"/>
    </location>
</feature>
<keyword evidence="3" id="KW-1185">Reference proteome</keyword>
<dbReference type="GO" id="GO:0003677">
    <property type="term" value="F:DNA binding"/>
    <property type="evidence" value="ECO:0007669"/>
    <property type="project" value="InterPro"/>
</dbReference>
<dbReference type="Gene3D" id="1.10.10.1450">
    <property type="match status" value="1"/>
</dbReference>
<reference evidence="2 3" key="1">
    <citation type="journal article" date="2014" name="Curr. Biol.">
        <title>The genome of the clonal raider ant Cerapachys biroi.</title>
        <authorList>
            <person name="Oxley P.R."/>
            <person name="Ji L."/>
            <person name="Fetter-Pruneda I."/>
            <person name="McKenzie S.K."/>
            <person name="Li C."/>
            <person name="Hu H."/>
            <person name="Zhang G."/>
            <person name="Kronauer D.J."/>
        </authorList>
    </citation>
    <scope>NUCLEOTIDE SEQUENCE [LARGE SCALE GENOMIC DNA]</scope>
</reference>
<evidence type="ECO:0000259" key="1">
    <source>
        <dbReference type="PROSITE" id="PS50943"/>
    </source>
</evidence>
<evidence type="ECO:0000313" key="3">
    <source>
        <dbReference type="Proteomes" id="UP000053097"/>
    </source>
</evidence>
<sequence length="178" mass="21053">MMKMAMSKRPCPDVEISVYRFMLYCYSQGKSAEETQRLICEMYRENTLSIDDCEKRFDEFKSSRAVKLRDIRISRLSAMLKENPNLTQRELARQLGMCRSTVSKYLKRINAKQQKKKELFDKQVTAVAVWLLDNNQKMSRYSAHLTNLLEAYHEQQLLPFYLENCKACDQYFKTSSVI</sequence>
<dbReference type="InterPro" id="IPR036388">
    <property type="entry name" value="WH-like_DNA-bd_sf"/>
</dbReference>
<dbReference type="InterPro" id="IPR041426">
    <property type="entry name" value="Mos1_HTH"/>
</dbReference>
<dbReference type="Pfam" id="PF17906">
    <property type="entry name" value="HTH_48"/>
    <property type="match status" value="1"/>
</dbReference>
<evidence type="ECO:0000313" key="2">
    <source>
        <dbReference type="EMBL" id="EZA60470.1"/>
    </source>
</evidence>
<dbReference type="OrthoDB" id="8056713at2759"/>
<dbReference type="InterPro" id="IPR010982">
    <property type="entry name" value="Lambda_DNA-bd_dom_sf"/>
</dbReference>
<dbReference type="AlphaFoldDB" id="A0A026WWL6"/>
<dbReference type="InterPro" id="IPR001387">
    <property type="entry name" value="Cro/C1-type_HTH"/>
</dbReference>
<dbReference type="CDD" id="cd00093">
    <property type="entry name" value="HTH_XRE"/>
    <property type="match status" value="1"/>
</dbReference>
<organism evidence="2 3">
    <name type="scientific">Ooceraea biroi</name>
    <name type="common">Clonal raider ant</name>
    <name type="synonym">Cerapachys biroi</name>
    <dbReference type="NCBI Taxonomy" id="2015173"/>
    <lineage>
        <taxon>Eukaryota</taxon>
        <taxon>Metazoa</taxon>
        <taxon>Ecdysozoa</taxon>
        <taxon>Arthropoda</taxon>
        <taxon>Hexapoda</taxon>
        <taxon>Insecta</taxon>
        <taxon>Pterygota</taxon>
        <taxon>Neoptera</taxon>
        <taxon>Endopterygota</taxon>
        <taxon>Hymenoptera</taxon>
        <taxon>Apocrita</taxon>
        <taxon>Aculeata</taxon>
        <taxon>Formicoidea</taxon>
        <taxon>Formicidae</taxon>
        <taxon>Dorylinae</taxon>
        <taxon>Ooceraea</taxon>
    </lineage>
</organism>
<proteinExistence type="predicted"/>
<name>A0A026WWL6_OOCBI</name>
<accession>A0A026WWL6</accession>
<dbReference type="EMBL" id="KK107078">
    <property type="protein sequence ID" value="EZA60470.1"/>
    <property type="molecule type" value="Genomic_DNA"/>
</dbReference>
<dbReference type="Proteomes" id="UP000053097">
    <property type="component" value="Unassembled WGS sequence"/>
</dbReference>